<keyword evidence="2" id="KW-0548">Nucleotidyltransferase</keyword>
<organism evidence="2 3">
    <name type="scientific">Clostridium perfringens</name>
    <dbReference type="NCBI Taxonomy" id="1502"/>
    <lineage>
        <taxon>Bacteria</taxon>
        <taxon>Bacillati</taxon>
        <taxon>Bacillota</taxon>
        <taxon>Clostridia</taxon>
        <taxon>Eubacteriales</taxon>
        <taxon>Clostridiaceae</taxon>
        <taxon>Clostridium</taxon>
    </lineage>
</organism>
<dbReference type="GO" id="GO:0016779">
    <property type="term" value="F:nucleotidyltransferase activity"/>
    <property type="evidence" value="ECO:0007669"/>
    <property type="project" value="UniProtKB-KW"/>
</dbReference>
<keyword evidence="2" id="KW-0808">Transferase</keyword>
<evidence type="ECO:0000313" key="2">
    <source>
        <dbReference type="EMBL" id="MDZ5000851.1"/>
    </source>
</evidence>
<dbReference type="AlphaFoldDB" id="A0AAW9IFG5"/>
<keyword evidence="1" id="KW-1133">Transmembrane helix</keyword>
<protein>
    <submittedName>
        <fullName evidence="2">Phosphatidate cytidylyltransferase</fullName>
    </submittedName>
</protein>
<reference evidence="2" key="1">
    <citation type="submission" date="2019-11" db="EMBL/GenBank/DDBJ databases">
        <title>Characterization of Clostridium perfringens isolates from swine manure treated agricultural soils.</title>
        <authorList>
            <person name="Wushke S.T."/>
        </authorList>
    </citation>
    <scope>NUCLEOTIDE SEQUENCE</scope>
    <source>
        <strain evidence="2">X26</strain>
    </source>
</reference>
<name>A0AAW9IFG5_CLOPF</name>
<accession>A0AAW9IFG5</accession>
<feature type="non-terminal residue" evidence="2">
    <location>
        <position position="32"/>
    </location>
</feature>
<keyword evidence="1" id="KW-0812">Transmembrane</keyword>
<proteinExistence type="predicted"/>
<comment type="caution">
    <text evidence="2">The sequence shown here is derived from an EMBL/GenBank/DDBJ whole genome shotgun (WGS) entry which is preliminary data.</text>
</comment>
<feature type="transmembrane region" description="Helical" evidence="1">
    <location>
        <begin position="7"/>
        <end position="27"/>
    </location>
</feature>
<gene>
    <name evidence="2" type="ORF">GNF79_17655</name>
</gene>
<sequence length="32" mass="3583">MKLNSRYLGAAMIAPFILFILLGGIWLKAFTI</sequence>
<evidence type="ECO:0000313" key="3">
    <source>
        <dbReference type="Proteomes" id="UP001291306"/>
    </source>
</evidence>
<keyword evidence="1" id="KW-0472">Membrane</keyword>
<dbReference type="EMBL" id="WNVC01000742">
    <property type="protein sequence ID" value="MDZ5000851.1"/>
    <property type="molecule type" value="Genomic_DNA"/>
</dbReference>
<evidence type="ECO:0000256" key="1">
    <source>
        <dbReference type="SAM" id="Phobius"/>
    </source>
</evidence>
<dbReference type="Proteomes" id="UP001291306">
    <property type="component" value="Unassembled WGS sequence"/>
</dbReference>